<dbReference type="Gene3D" id="3.40.1620.60">
    <property type="match status" value="1"/>
</dbReference>
<dbReference type="PANTHER" id="PTHR13723">
    <property type="entry name" value="ADAMTS A DISINTEGRIN AND METALLOPROTEASE WITH THROMBOSPONDIN MOTIFS PROTEASE"/>
    <property type="match status" value="1"/>
</dbReference>
<comment type="subcellular location">
    <subcellularLocation>
        <location evidence="1">Secreted</location>
    </subcellularLocation>
</comment>
<evidence type="ECO:0000256" key="5">
    <source>
        <dbReference type="ARBA" id="ARBA00022833"/>
    </source>
</evidence>
<organism evidence="9 10">
    <name type="scientific">Saguinus oedipus</name>
    <name type="common">Cotton-top tamarin</name>
    <name type="synonym">Oedipomidas oedipus</name>
    <dbReference type="NCBI Taxonomy" id="9490"/>
    <lineage>
        <taxon>Eukaryota</taxon>
        <taxon>Metazoa</taxon>
        <taxon>Chordata</taxon>
        <taxon>Craniata</taxon>
        <taxon>Vertebrata</taxon>
        <taxon>Euteleostomi</taxon>
        <taxon>Mammalia</taxon>
        <taxon>Eutheria</taxon>
        <taxon>Euarchontoglires</taxon>
        <taxon>Primates</taxon>
        <taxon>Haplorrhini</taxon>
        <taxon>Platyrrhini</taxon>
        <taxon>Cebidae</taxon>
        <taxon>Callitrichinae</taxon>
        <taxon>Saguinus</taxon>
    </lineage>
</organism>
<dbReference type="GO" id="GO:0008237">
    <property type="term" value="F:metallopeptidase activity"/>
    <property type="evidence" value="ECO:0007669"/>
    <property type="project" value="UniProtKB-KW"/>
</dbReference>
<name>A0ABQ9TTS7_SAGOE</name>
<keyword evidence="7" id="KW-0325">Glycoprotein</keyword>
<keyword evidence="4" id="KW-0378">Hydrolase</keyword>
<keyword evidence="10" id="KW-1185">Reference proteome</keyword>
<comment type="caution">
    <text evidence="9">The sequence shown here is derived from an EMBL/GenBank/DDBJ whole genome shotgun (WGS) entry which is preliminary data.</text>
</comment>
<evidence type="ECO:0000256" key="7">
    <source>
        <dbReference type="ARBA" id="ARBA00023180"/>
    </source>
</evidence>
<evidence type="ECO:0000256" key="6">
    <source>
        <dbReference type="ARBA" id="ARBA00023157"/>
    </source>
</evidence>
<keyword evidence="5" id="KW-0862">Zinc</keyword>
<evidence type="ECO:0000256" key="4">
    <source>
        <dbReference type="ARBA" id="ARBA00022801"/>
    </source>
</evidence>
<proteinExistence type="predicted"/>
<dbReference type="PANTHER" id="PTHR13723:SF142">
    <property type="entry name" value="A DISINTEGRIN AND METALLOPROTEINASE WITH THROMBOSPONDIN MOTIFS 7"/>
    <property type="match status" value="1"/>
</dbReference>
<dbReference type="Pfam" id="PF00090">
    <property type="entry name" value="TSP_1"/>
    <property type="match status" value="1"/>
</dbReference>
<dbReference type="InterPro" id="IPR041645">
    <property type="entry name" value="ADAMTS_CR_2"/>
</dbReference>
<dbReference type="InterPro" id="IPR050439">
    <property type="entry name" value="ADAMTS_ADAMTS-like"/>
</dbReference>
<dbReference type="Pfam" id="PF17771">
    <property type="entry name" value="ADAMTS_CR_2"/>
    <property type="match status" value="1"/>
</dbReference>
<keyword evidence="3" id="KW-0479">Metal-binding</keyword>
<feature type="domain" description="ADAMTS cysteine-rich" evidence="8">
    <location>
        <begin position="27"/>
        <end position="91"/>
    </location>
</feature>
<dbReference type="Gene3D" id="2.20.100.10">
    <property type="entry name" value="Thrombospondin type-1 (TSP1) repeat"/>
    <property type="match status" value="1"/>
</dbReference>
<keyword evidence="2" id="KW-0964">Secreted</keyword>
<dbReference type="EMBL" id="JASSZA010000019">
    <property type="protein sequence ID" value="KAK2087895.1"/>
    <property type="molecule type" value="Genomic_DNA"/>
</dbReference>
<dbReference type="PROSITE" id="PS50092">
    <property type="entry name" value="TSP1"/>
    <property type="match status" value="1"/>
</dbReference>
<sequence length="319" mass="35110">MRLEEGWGLCLDDPPAKDIIDFPSVPPGVLYDVSHQCHLQYGAYSAFCDDMDNVCHTLWCSIGTTCHSKLDAAMDGTRCGENKWYLNGECMPMGFQPEATDSGSSSWSAWSILSQSCGMGVQSAEWQCTQPVPKYKGKYCVGERKRFRLCNLQACPAGCPSFRHIQCSHFDTMLYKGQLHTWVPVVNDGYLVMQQEVQSPPQAWAMPLCPGAAAPPSSPVCSLTDSYQPSWSLQPAMDVSHGGVFLVASITPAPVVADGSSTWPPVNPCELHCWPSNEYFAEKLWDAMVNGTPCYQGRVSQDLCINGICKVCLVRKRLS</sequence>
<evidence type="ECO:0000256" key="1">
    <source>
        <dbReference type="ARBA" id="ARBA00004613"/>
    </source>
</evidence>
<accession>A0ABQ9TTS7</accession>
<gene>
    <name evidence="9" type="primary">ADAMTS7_12</name>
    <name evidence="9" type="ORF">P7K49_033802</name>
</gene>
<protein>
    <submittedName>
        <fullName evidence="9">A disintegrin and metalloproteinase with thrombospondin motifs 7</fullName>
    </submittedName>
</protein>
<keyword evidence="9" id="KW-0645">Protease</keyword>
<keyword evidence="9" id="KW-0482">Metalloprotease</keyword>
<dbReference type="SUPFAM" id="SSF82895">
    <property type="entry name" value="TSP-1 type 1 repeat"/>
    <property type="match status" value="1"/>
</dbReference>
<evidence type="ECO:0000256" key="2">
    <source>
        <dbReference type="ARBA" id="ARBA00022525"/>
    </source>
</evidence>
<dbReference type="SMART" id="SM00209">
    <property type="entry name" value="TSP1"/>
    <property type="match status" value="1"/>
</dbReference>
<evidence type="ECO:0000313" key="9">
    <source>
        <dbReference type="EMBL" id="KAK2087895.1"/>
    </source>
</evidence>
<dbReference type="InterPro" id="IPR000884">
    <property type="entry name" value="TSP1_rpt"/>
</dbReference>
<keyword evidence="6" id="KW-1015">Disulfide bond</keyword>
<evidence type="ECO:0000313" key="10">
    <source>
        <dbReference type="Proteomes" id="UP001266305"/>
    </source>
</evidence>
<dbReference type="Proteomes" id="UP001266305">
    <property type="component" value="Unassembled WGS sequence"/>
</dbReference>
<reference evidence="9 10" key="1">
    <citation type="submission" date="2023-05" db="EMBL/GenBank/DDBJ databases">
        <title>B98-5 Cell Line De Novo Hybrid Assembly: An Optical Mapping Approach.</title>
        <authorList>
            <person name="Kananen K."/>
            <person name="Auerbach J.A."/>
            <person name="Kautto E."/>
            <person name="Blachly J.S."/>
        </authorList>
    </citation>
    <scope>NUCLEOTIDE SEQUENCE [LARGE SCALE GENOMIC DNA]</scope>
    <source>
        <strain evidence="9">B95-8</strain>
        <tissue evidence="9">Cell line</tissue>
    </source>
</reference>
<dbReference type="InterPro" id="IPR036383">
    <property type="entry name" value="TSP1_rpt_sf"/>
</dbReference>
<evidence type="ECO:0000256" key="3">
    <source>
        <dbReference type="ARBA" id="ARBA00022723"/>
    </source>
</evidence>
<evidence type="ECO:0000259" key="8">
    <source>
        <dbReference type="Pfam" id="PF17771"/>
    </source>
</evidence>